<evidence type="ECO:0008006" key="4">
    <source>
        <dbReference type="Google" id="ProtNLM"/>
    </source>
</evidence>
<proteinExistence type="predicted"/>
<feature type="transmembrane region" description="Helical" evidence="1">
    <location>
        <begin position="41"/>
        <end position="62"/>
    </location>
</feature>
<dbReference type="EMBL" id="JYHA01000058">
    <property type="protein sequence ID" value="KKB96556.1"/>
    <property type="molecule type" value="Genomic_DNA"/>
</dbReference>
<keyword evidence="1" id="KW-0812">Transmembrane</keyword>
<evidence type="ECO:0000256" key="1">
    <source>
        <dbReference type="SAM" id="Phobius"/>
    </source>
</evidence>
<keyword evidence="1" id="KW-0472">Membrane</keyword>
<dbReference type="AlphaFoldDB" id="A0A0F5MPD7"/>
<reference evidence="2 3" key="1">
    <citation type="submission" date="2015-02" db="EMBL/GenBank/DDBJ databases">
        <title>Single cell genomics of a rare environmental alphaproteobacterium provides unique insights into Rickettsiaceae evolution.</title>
        <authorList>
            <person name="Martijn J."/>
            <person name="Schulz F."/>
            <person name="Zaremba-Niedzwiedzka K."/>
            <person name="Viklund J."/>
            <person name="Stepanauskas R."/>
            <person name="Andersson S.G.E."/>
            <person name="Horn M."/>
            <person name="Guy L."/>
            <person name="Ettema T.J.G."/>
        </authorList>
    </citation>
    <scope>NUCLEOTIDE SEQUENCE [LARGE SCALE GENOMIC DNA]</scope>
    <source>
        <strain evidence="2 3">SCGC AAA041-L04</strain>
    </source>
</reference>
<evidence type="ECO:0000313" key="2">
    <source>
        <dbReference type="EMBL" id="KKB96556.1"/>
    </source>
</evidence>
<name>A0A0F5MPD7_9RICK</name>
<keyword evidence="3" id="KW-1185">Reference proteome</keyword>
<dbReference type="Proteomes" id="UP000033358">
    <property type="component" value="Unassembled WGS sequence"/>
</dbReference>
<accession>A0A0F5MPD7</accession>
<sequence>MHLKQCLFEVFVWILYTLRGSRMKKEGGAFREIRKSKGYSLLELAIVISIISFTIGNLLSLAKDRTEAEKITETYEKMDFVEKSIAAYFAENGSIPCPASSQIAANASNFGSATRGSTPYNCTISYASSTYQNFSTPPFPNLALGSVPTATLQIPDDYAYDAWGRRFTYSMIQYCNTSNIQYLAGYNYGGVTASNGNYYYNVINANDYNFSNSTYCGGSFASNSAIEIQNASGTVTSNAAVYVLLSHGRNGHGAYPHNGGTSRITSSEIVSTNEVTNALLSTAGSNAYTTGIYIQQPLSFSNSATTYFDDIVHYRTKDQLIKEAGGFNASGIYSSSICNMAANVTSATSAALYCPFSLTTPTTCQTQLYELAAQITSLCF</sequence>
<organism evidence="2 3">
    <name type="scientific">Candidatus Arcanibacter lacustris</name>
    <dbReference type="NCBI Taxonomy" id="1607817"/>
    <lineage>
        <taxon>Bacteria</taxon>
        <taxon>Pseudomonadati</taxon>
        <taxon>Pseudomonadota</taxon>
        <taxon>Alphaproteobacteria</taxon>
        <taxon>Rickettsiales</taxon>
        <taxon>Candidatus Arcanibacter</taxon>
    </lineage>
</organism>
<evidence type="ECO:0000313" key="3">
    <source>
        <dbReference type="Proteomes" id="UP000033358"/>
    </source>
</evidence>
<gene>
    <name evidence="2" type="ORF">SZ25_00371</name>
</gene>
<comment type="caution">
    <text evidence="2">The sequence shown here is derived from an EMBL/GenBank/DDBJ whole genome shotgun (WGS) entry which is preliminary data.</text>
</comment>
<keyword evidence="1" id="KW-1133">Transmembrane helix</keyword>
<protein>
    <recommendedName>
        <fullName evidence="4">Type II secretion system protein G</fullName>
    </recommendedName>
</protein>